<evidence type="ECO:0000256" key="7">
    <source>
        <dbReference type="ARBA" id="ARBA00023136"/>
    </source>
</evidence>
<evidence type="ECO:0000256" key="5">
    <source>
        <dbReference type="ARBA" id="ARBA00022692"/>
    </source>
</evidence>
<dbReference type="InterPro" id="IPR046357">
    <property type="entry name" value="PPIase_dom_sf"/>
</dbReference>
<dbReference type="InterPro" id="IPR000297">
    <property type="entry name" value="PPIase_PpiC"/>
</dbReference>
<keyword evidence="17" id="KW-1185">Reference proteome</keyword>
<evidence type="ECO:0000256" key="6">
    <source>
        <dbReference type="ARBA" id="ARBA00022989"/>
    </source>
</evidence>
<sequence>MISNFRNFAKSPWAIAIIGLIAVSFLIVGNEADIFASLGPRDVVKAGDRSVTQQEFLADFDQVRANYQEQTGAPVTTEDLVGQNIHIRYLEGKTQELAFQNWARRVGIRPGKELVLKQIRQIPAFFNQITGQFDEEAYRTVLQGENMTPADLEQDLTDQYAQNHFGASLYAAARVPRIYGAVIANGALERRDGRWFAVTQEMAGTAPAPTDAQLTTFMNENEAQLRRPETRVASIVLFDNPPGQAPEISEEAIVERFEFRKDSLSIPERRTFAVYPAASNEAAQRISTALKAGENPGVEPTPYSETPQSAVPDPAVGAAVFGLARPGVSDPVQTRVGFAVVQVTAIQPGEAATLEGVREAIVQELQAEAATGAEFERVERYEAARNSGMSLEQAVEEVGARIITLPAFTEQGFRADGSQINAPPQIFQTAWRLPEGGVSDVIDAGQGQYFVLRLDSIRPAAMPALDDVREILVREWTARENSRLLSAKAEELAARVRAGEDIAEVARSVGATLITRENTLQDEETQQAIGPGVLQGLFGQAKGQVFVQPASQTAFAVGVVDDIRASDAATVAPIAERIRPRITQDLVSGLGDSAIRWTQANSKASYDVGAARQALGLPEEAPAAPAGAAAGAQ</sequence>
<evidence type="ECO:0000256" key="11">
    <source>
        <dbReference type="ARBA" id="ARBA00038408"/>
    </source>
</evidence>
<evidence type="ECO:0000256" key="10">
    <source>
        <dbReference type="ARBA" id="ARBA00031484"/>
    </source>
</evidence>
<dbReference type="Proteomes" id="UP000548978">
    <property type="component" value="Unassembled WGS sequence"/>
</dbReference>
<organism evidence="16 17">
    <name type="scientific">Brevundimonas halotolerans</name>
    <dbReference type="NCBI Taxonomy" id="69670"/>
    <lineage>
        <taxon>Bacteria</taxon>
        <taxon>Pseudomonadati</taxon>
        <taxon>Pseudomonadota</taxon>
        <taxon>Alphaproteobacteria</taxon>
        <taxon>Caulobacterales</taxon>
        <taxon>Caulobacteraceae</taxon>
        <taxon>Brevundimonas</taxon>
    </lineage>
</organism>
<evidence type="ECO:0000313" key="16">
    <source>
        <dbReference type="EMBL" id="MBB5659735.1"/>
    </source>
</evidence>
<name>A0A7W9A233_9CAUL</name>
<proteinExistence type="inferred from homology"/>
<keyword evidence="8" id="KW-0143">Chaperone</keyword>
<evidence type="ECO:0000313" key="17">
    <source>
        <dbReference type="Proteomes" id="UP000548978"/>
    </source>
</evidence>
<gene>
    <name evidence="16" type="ORF">FHS65_000453</name>
</gene>
<dbReference type="OrthoDB" id="9768393at2"/>
<dbReference type="SUPFAM" id="SSF109998">
    <property type="entry name" value="Triger factor/SurA peptide-binding domain-like"/>
    <property type="match status" value="1"/>
</dbReference>
<dbReference type="PANTHER" id="PTHR47529">
    <property type="entry name" value="PEPTIDYL-PROLYL CIS-TRANS ISOMERASE D"/>
    <property type="match status" value="1"/>
</dbReference>
<dbReference type="Pfam" id="PF13624">
    <property type="entry name" value="SurA_N_3"/>
    <property type="match status" value="1"/>
</dbReference>
<dbReference type="AlphaFoldDB" id="A0A7W9A233"/>
<evidence type="ECO:0000256" key="9">
    <source>
        <dbReference type="ARBA" id="ARBA00030642"/>
    </source>
</evidence>
<keyword evidence="7 14" id="KW-0472">Membrane</keyword>
<dbReference type="Gene3D" id="3.10.50.40">
    <property type="match status" value="1"/>
</dbReference>
<keyword evidence="4" id="KW-0997">Cell inner membrane</keyword>
<dbReference type="GO" id="GO:0003755">
    <property type="term" value="F:peptidyl-prolyl cis-trans isomerase activity"/>
    <property type="evidence" value="ECO:0007669"/>
    <property type="project" value="InterPro"/>
</dbReference>
<evidence type="ECO:0000256" key="2">
    <source>
        <dbReference type="ARBA" id="ARBA00018370"/>
    </source>
</evidence>
<reference evidence="16 17" key="1">
    <citation type="submission" date="2020-08" db="EMBL/GenBank/DDBJ databases">
        <title>Genomic Encyclopedia of Type Strains, Phase IV (KMG-IV): sequencing the most valuable type-strain genomes for metagenomic binning, comparative biology and taxonomic classification.</title>
        <authorList>
            <person name="Goeker M."/>
        </authorList>
    </citation>
    <scope>NUCLEOTIDE SEQUENCE [LARGE SCALE GENOMIC DNA]</scope>
    <source>
        <strain evidence="16 17">DSM 24448</strain>
    </source>
</reference>
<comment type="similarity">
    <text evidence="11">Belongs to the PpiD chaperone family.</text>
</comment>
<accession>A0A7W9A233</accession>
<evidence type="ECO:0000256" key="3">
    <source>
        <dbReference type="ARBA" id="ARBA00022475"/>
    </source>
</evidence>
<keyword evidence="3" id="KW-1003">Cell membrane</keyword>
<dbReference type="GO" id="GO:0005886">
    <property type="term" value="C:plasma membrane"/>
    <property type="evidence" value="ECO:0007669"/>
    <property type="project" value="UniProtKB-SubCell"/>
</dbReference>
<dbReference type="RefSeq" id="WP_123286709.1">
    <property type="nucleotide sequence ID" value="NZ_JACIJB010000001.1"/>
</dbReference>
<keyword evidence="6 14" id="KW-1133">Transmembrane helix</keyword>
<evidence type="ECO:0000256" key="14">
    <source>
        <dbReference type="SAM" id="Phobius"/>
    </source>
</evidence>
<feature type="domain" description="PpiC" evidence="15">
    <location>
        <begin position="409"/>
        <end position="470"/>
    </location>
</feature>
<evidence type="ECO:0000256" key="4">
    <source>
        <dbReference type="ARBA" id="ARBA00022519"/>
    </source>
</evidence>
<evidence type="ECO:0000256" key="1">
    <source>
        <dbReference type="ARBA" id="ARBA00004382"/>
    </source>
</evidence>
<comment type="caution">
    <text evidence="16">The sequence shown here is derived from an EMBL/GenBank/DDBJ whole genome shotgun (WGS) entry which is preliminary data.</text>
</comment>
<protein>
    <recommendedName>
        <fullName evidence="2">Parvulin-like PPIase</fullName>
    </recommendedName>
    <alternativeName>
        <fullName evidence="9">Peptidyl-prolyl cis-trans isomerase plp</fullName>
    </alternativeName>
    <alternativeName>
        <fullName evidence="12">Periplasmic chaperone PpiD</fullName>
    </alternativeName>
    <alternativeName>
        <fullName evidence="13">Periplasmic folding chaperone</fullName>
    </alternativeName>
    <alternativeName>
        <fullName evidence="10">Rotamase plp</fullName>
    </alternativeName>
</protein>
<dbReference type="InterPro" id="IPR027304">
    <property type="entry name" value="Trigger_fact/SurA_dom_sf"/>
</dbReference>
<evidence type="ECO:0000256" key="8">
    <source>
        <dbReference type="ARBA" id="ARBA00023186"/>
    </source>
</evidence>
<feature type="transmembrane region" description="Helical" evidence="14">
    <location>
        <begin position="12"/>
        <end position="29"/>
    </location>
</feature>
<keyword evidence="5 14" id="KW-0812">Transmembrane</keyword>
<dbReference type="Pfam" id="PF13145">
    <property type="entry name" value="Rotamase_2"/>
    <property type="match status" value="2"/>
</dbReference>
<evidence type="ECO:0000256" key="13">
    <source>
        <dbReference type="ARBA" id="ARBA00042775"/>
    </source>
</evidence>
<dbReference type="InterPro" id="IPR052029">
    <property type="entry name" value="PpiD_chaperone"/>
</dbReference>
<keyword evidence="16" id="KW-0413">Isomerase</keyword>
<comment type="subcellular location">
    <subcellularLocation>
        <location evidence="1">Cell inner membrane</location>
        <topology evidence="1">Single-pass type II membrane protein</topology>
        <orientation evidence="1">Periplasmic side</orientation>
    </subcellularLocation>
</comment>
<evidence type="ECO:0000256" key="12">
    <source>
        <dbReference type="ARBA" id="ARBA00040743"/>
    </source>
</evidence>
<evidence type="ECO:0000259" key="15">
    <source>
        <dbReference type="Pfam" id="PF13145"/>
    </source>
</evidence>
<dbReference type="EMBL" id="JACIJB010000001">
    <property type="protein sequence ID" value="MBB5659735.1"/>
    <property type="molecule type" value="Genomic_DNA"/>
</dbReference>
<dbReference type="PANTHER" id="PTHR47529:SF1">
    <property type="entry name" value="PERIPLASMIC CHAPERONE PPID"/>
    <property type="match status" value="1"/>
</dbReference>
<feature type="domain" description="PpiC" evidence="15">
    <location>
        <begin position="248"/>
        <end position="359"/>
    </location>
</feature>